<feature type="region of interest" description="Disordered" evidence="1">
    <location>
        <begin position="52"/>
        <end position="72"/>
    </location>
</feature>
<name>A0A9W6VL81_9PSEU</name>
<sequence>MPQDRLHLRQHQVPLLAIRVAAVCRASCQLQFVPRMALARCKIRRSAQYVSGRSSPRRVRQIGSPGVSVPIS</sequence>
<keyword evidence="3" id="KW-1185">Reference proteome</keyword>
<evidence type="ECO:0000256" key="1">
    <source>
        <dbReference type="SAM" id="MobiDB-lite"/>
    </source>
</evidence>
<accession>A0A9W6VL81</accession>
<evidence type="ECO:0000313" key="2">
    <source>
        <dbReference type="EMBL" id="GLY71364.1"/>
    </source>
</evidence>
<evidence type="ECO:0000313" key="3">
    <source>
        <dbReference type="Proteomes" id="UP001165136"/>
    </source>
</evidence>
<organism evidence="2 3">
    <name type="scientific">Amycolatopsis taiwanensis</name>
    <dbReference type="NCBI Taxonomy" id="342230"/>
    <lineage>
        <taxon>Bacteria</taxon>
        <taxon>Bacillati</taxon>
        <taxon>Actinomycetota</taxon>
        <taxon>Actinomycetes</taxon>
        <taxon>Pseudonocardiales</taxon>
        <taxon>Pseudonocardiaceae</taxon>
        <taxon>Amycolatopsis</taxon>
    </lineage>
</organism>
<dbReference type="EMBL" id="BSTI01000035">
    <property type="protein sequence ID" value="GLY71364.1"/>
    <property type="molecule type" value="Genomic_DNA"/>
</dbReference>
<proteinExistence type="predicted"/>
<dbReference type="Proteomes" id="UP001165136">
    <property type="component" value="Unassembled WGS sequence"/>
</dbReference>
<reference evidence="2" key="1">
    <citation type="submission" date="2023-03" db="EMBL/GenBank/DDBJ databases">
        <title>Amycolatopsis taiwanensis NBRC 103393.</title>
        <authorList>
            <person name="Ichikawa N."/>
            <person name="Sato H."/>
            <person name="Tonouchi N."/>
        </authorList>
    </citation>
    <scope>NUCLEOTIDE SEQUENCE</scope>
    <source>
        <strain evidence="2">NBRC 103393</strain>
    </source>
</reference>
<comment type="caution">
    <text evidence="2">The sequence shown here is derived from an EMBL/GenBank/DDBJ whole genome shotgun (WGS) entry which is preliminary data.</text>
</comment>
<dbReference type="AlphaFoldDB" id="A0A9W6VL81"/>
<protein>
    <submittedName>
        <fullName evidence="2">Uncharacterized protein</fullName>
    </submittedName>
</protein>
<gene>
    <name evidence="2" type="ORF">Atai01_79830</name>
</gene>